<name>A0A831RPG7_9GAMM</name>
<evidence type="ECO:0000259" key="3">
    <source>
        <dbReference type="PROSITE" id="PS50893"/>
    </source>
</evidence>
<dbReference type="Gene3D" id="3.40.50.300">
    <property type="entry name" value="P-loop containing nucleotide triphosphate hydrolases"/>
    <property type="match status" value="2"/>
</dbReference>
<dbReference type="Proteomes" id="UP000886251">
    <property type="component" value="Unassembled WGS sequence"/>
</dbReference>
<keyword evidence="1" id="KW-0547">Nucleotide-binding</keyword>
<dbReference type="InterPro" id="IPR003439">
    <property type="entry name" value="ABC_transporter-like_ATP-bd"/>
</dbReference>
<dbReference type="InterPro" id="IPR027417">
    <property type="entry name" value="P-loop_NTPase"/>
</dbReference>
<dbReference type="InterPro" id="IPR050107">
    <property type="entry name" value="ABC_carbohydrate_import_ATPase"/>
</dbReference>
<feature type="domain" description="ABC transporter" evidence="3">
    <location>
        <begin position="257"/>
        <end position="487"/>
    </location>
</feature>
<proteinExistence type="predicted"/>
<dbReference type="Pfam" id="PF00005">
    <property type="entry name" value="ABC_tran"/>
    <property type="match status" value="2"/>
</dbReference>
<dbReference type="AlphaFoldDB" id="A0A831RPG7"/>
<dbReference type="GO" id="GO:0016887">
    <property type="term" value="F:ATP hydrolysis activity"/>
    <property type="evidence" value="ECO:0007669"/>
    <property type="project" value="InterPro"/>
</dbReference>
<evidence type="ECO:0000256" key="2">
    <source>
        <dbReference type="ARBA" id="ARBA00022840"/>
    </source>
</evidence>
<dbReference type="SUPFAM" id="SSF52540">
    <property type="entry name" value="P-loop containing nucleoside triphosphate hydrolases"/>
    <property type="match status" value="2"/>
</dbReference>
<dbReference type="CDD" id="cd03216">
    <property type="entry name" value="ABC_Carb_Monos_I"/>
    <property type="match status" value="1"/>
</dbReference>
<feature type="domain" description="ABC transporter" evidence="3">
    <location>
        <begin position="3"/>
        <end position="236"/>
    </location>
</feature>
<dbReference type="GO" id="GO:0005524">
    <property type="term" value="F:ATP binding"/>
    <property type="evidence" value="ECO:0007669"/>
    <property type="project" value="UniProtKB-KW"/>
</dbReference>
<sequence length="487" mass="53650">MQIELRQISKRFGRFEALKGIDLTVASGTIHGIVGENGAGKSTLMKILTGYLGRSAGHILLDGREVACDSPASAAREGIGMLYQEPQDFPPLTVLDNFIVGRDGPGDANRARQRRRLRELADRVHFHLDPDAPLQQLTVGERQQLEFLRLLGREARVLILDEPTTGISDRQKGLLFEALRRIRDDGRTILLVSHKLEDVEALCDRVTVLRQGRVSGEESAPFHLPRLLQLMFEAPEGTAPPAAVPTRSRRHRPGEPILRFDRVSAPGERTGLHHCSLTIHRGEVVGLAGLSGSGQGLFLRLAAALIDAREGEVRFHGRRLGSDDHRAFRRSGGSFLPADRLEEGLIPGFTIQDHFALADGIPARRARQRARQAIERFDIRGRPDTPAEALSGGNQQRLLLSLIPEQADLILLENPSRGLDVASAEWVWGHLRGQYAQRGAIVFSSAELDEILAIADRVLVFHEGRVVRDLSGDAIDYHQVAAAMTGH</sequence>
<evidence type="ECO:0000256" key="1">
    <source>
        <dbReference type="ARBA" id="ARBA00022741"/>
    </source>
</evidence>
<dbReference type="SMART" id="SM00382">
    <property type="entry name" value="AAA"/>
    <property type="match status" value="2"/>
</dbReference>
<dbReference type="EMBL" id="DRKP01000119">
    <property type="protein sequence ID" value="HEB96791.1"/>
    <property type="molecule type" value="Genomic_DNA"/>
</dbReference>
<dbReference type="PANTHER" id="PTHR43790:SF4">
    <property type="entry name" value="GUANOSINE IMPORT ATP-BINDING PROTEIN NUPO"/>
    <property type="match status" value="1"/>
</dbReference>
<keyword evidence="2 4" id="KW-0067">ATP-binding</keyword>
<comment type="caution">
    <text evidence="4">The sequence shown here is derived from an EMBL/GenBank/DDBJ whole genome shotgun (WGS) entry which is preliminary data.</text>
</comment>
<dbReference type="PANTHER" id="PTHR43790">
    <property type="entry name" value="CARBOHYDRATE TRANSPORT ATP-BINDING PROTEIN MG119-RELATED"/>
    <property type="match status" value="1"/>
</dbReference>
<reference evidence="4" key="1">
    <citation type="journal article" date="2020" name="mSystems">
        <title>Genome- and Community-Level Interaction Insights into Carbon Utilization and Element Cycling Functions of Hydrothermarchaeota in Hydrothermal Sediment.</title>
        <authorList>
            <person name="Zhou Z."/>
            <person name="Liu Y."/>
            <person name="Xu W."/>
            <person name="Pan J."/>
            <person name="Luo Z.H."/>
            <person name="Li M."/>
        </authorList>
    </citation>
    <scope>NUCLEOTIDE SEQUENCE [LARGE SCALE GENOMIC DNA]</scope>
    <source>
        <strain evidence="4">HyVt-443</strain>
    </source>
</reference>
<dbReference type="PROSITE" id="PS50893">
    <property type="entry name" value="ABC_TRANSPORTER_2"/>
    <property type="match status" value="2"/>
</dbReference>
<accession>A0A831RPG7</accession>
<organism evidence="4">
    <name type="scientific">Sedimenticola thiotaurini</name>
    <dbReference type="NCBI Taxonomy" id="1543721"/>
    <lineage>
        <taxon>Bacteria</taxon>
        <taxon>Pseudomonadati</taxon>
        <taxon>Pseudomonadota</taxon>
        <taxon>Gammaproteobacteria</taxon>
        <taxon>Chromatiales</taxon>
        <taxon>Sedimenticolaceae</taxon>
        <taxon>Sedimenticola</taxon>
    </lineage>
</organism>
<protein>
    <submittedName>
        <fullName evidence="4">ATP-binding cassette domain-containing protein</fullName>
    </submittedName>
</protein>
<evidence type="ECO:0000313" key="4">
    <source>
        <dbReference type="EMBL" id="HEB96791.1"/>
    </source>
</evidence>
<gene>
    <name evidence="4" type="ORF">ENI96_10230</name>
</gene>
<dbReference type="InterPro" id="IPR003593">
    <property type="entry name" value="AAA+_ATPase"/>
</dbReference>